<dbReference type="EC" id="5.99.1.4" evidence="1"/>
<dbReference type="Proteomes" id="UP000033220">
    <property type="component" value="Chromosome DSM 122"/>
</dbReference>
<dbReference type="PIRSF" id="PIRSF006386">
    <property type="entry name" value="HCCAis_GSTk"/>
    <property type="match status" value="1"/>
</dbReference>
<keyword evidence="5" id="KW-1185">Reference proteome</keyword>
<dbReference type="PANTHER" id="PTHR42943">
    <property type="entry name" value="GLUTATHIONE S-TRANSFERASE KAPPA"/>
    <property type="match status" value="1"/>
</dbReference>
<reference evidence="4 5" key="1">
    <citation type="submission" date="2012-02" db="EMBL/GenBank/DDBJ databases">
        <title>Shotgun genome sequence of Phaeospirillum photometricum DSM 122.</title>
        <authorList>
            <person name="Duquesne K."/>
            <person name="Sturgis J."/>
        </authorList>
    </citation>
    <scope>NUCLEOTIDE SEQUENCE [LARGE SCALE GENOMIC DNA]</scope>
    <source>
        <strain evidence="5">DSM122</strain>
    </source>
</reference>
<dbReference type="EMBL" id="HE663493">
    <property type="protein sequence ID" value="CCG06788.1"/>
    <property type="molecule type" value="Genomic_DNA"/>
</dbReference>
<dbReference type="CDD" id="cd03022">
    <property type="entry name" value="DsbA_HCCA_Iso"/>
    <property type="match status" value="1"/>
</dbReference>
<feature type="domain" description="DSBA-like thioredoxin" evidence="3">
    <location>
        <begin position="17"/>
        <end position="204"/>
    </location>
</feature>
<dbReference type="GO" id="GO:0018845">
    <property type="term" value="F:2-hydroxychromene-2-carboxylate isomerase activity"/>
    <property type="evidence" value="ECO:0007669"/>
    <property type="project" value="UniProtKB-UniRule"/>
</dbReference>
<evidence type="ECO:0000313" key="4">
    <source>
        <dbReference type="EMBL" id="CCG06788.1"/>
    </source>
</evidence>
<name>H6SMA5_PARPM</name>
<evidence type="ECO:0000313" key="5">
    <source>
        <dbReference type="Proteomes" id="UP000033220"/>
    </source>
</evidence>
<dbReference type="InterPro" id="IPR051924">
    <property type="entry name" value="GST_Kappa/NadH"/>
</dbReference>
<dbReference type="InterPro" id="IPR001853">
    <property type="entry name" value="DSBA-like_thioredoxin_dom"/>
</dbReference>
<dbReference type="GO" id="GO:1901170">
    <property type="term" value="P:naphthalene catabolic process"/>
    <property type="evidence" value="ECO:0007669"/>
    <property type="project" value="InterPro"/>
</dbReference>
<organism evidence="4 5">
    <name type="scientific">Pararhodospirillum photometricum DSM 122</name>
    <dbReference type="NCBI Taxonomy" id="1150469"/>
    <lineage>
        <taxon>Bacteria</taxon>
        <taxon>Pseudomonadati</taxon>
        <taxon>Pseudomonadota</taxon>
        <taxon>Alphaproteobacteria</taxon>
        <taxon>Rhodospirillales</taxon>
        <taxon>Rhodospirillaceae</taxon>
        <taxon>Pararhodospirillum</taxon>
    </lineage>
</organism>
<gene>
    <name evidence="4" type="ORF">RSPPHO_00162</name>
</gene>
<keyword evidence="1" id="KW-0413">Isomerase</keyword>
<protein>
    <recommendedName>
        <fullName evidence="1">2-hydroxychromene-2-carboxylate isomerase</fullName>
        <ecNumber evidence="1">5.99.1.4</ecNumber>
    </recommendedName>
</protein>
<dbReference type="GO" id="GO:0004364">
    <property type="term" value="F:glutathione transferase activity"/>
    <property type="evidence" value="ECO:0007669"/>
    <property type="project" value="TreeGrafter"/>
</dbReference>
<dbReference type="SUPFAM" id="SSF52833">
    <property type="entry name" value="Thioredoxin-like"/>
    <property type="match status" value="1"/>
</dbReference>
<dbReference type="GO" id="GO:0004602">
    <property type="term" value="F:glutathione peroxidase activity"/>
    <property type="evidence" value="ECO:0007669"/>
    <property type="project" value="TreeGrafter"/>
</dbReference>
<dbReference type="STRING" id="1150469.RSPPHO_00162"/>
<dbReference type="HOGENOM" id="CLU_069253_1_3_5"/>
<dbReference type="Pfam" id="PF01323">
    <property type="entry name" value="DSBA"/>
    <property type="match status" value="1"/>
</dbReference>
<dbReference type="InterPro" id="IPR044087">
    <property type="entry name" value="NahD-like"/>
</dbReference>
<evidence type="ECO:0000259" key="3">
    <source>
        <dbReference type="Pfam" id="PF01323"/>
    </source>
</evidence>
<dbReference type="PANTHER" id="PTHR42943:SF2">
    <property type="entry name" value="GLUTATHIONE S-TRANSFERASE KAPPA 1"/>
    <property type="match status" value="1"/>
</dbReference>
<feature type="active site" description="Nucleophile" evidence="2">
    <location>
        <position position="25"/>
    </location>
</feature>
<proteinExistence type="inferred from homology"/>
<dbReference type="InterPro" id="IPR036249">
    <property type="entry name" value="Thioredoxin-like_sf"/>
</dbReference>
<comment type="similarity">
    <text evidence="1">Belongs to the GST superfamily. NadH family.</text>
</comment>
<sequence length="212" mass="23830">MPIPAPTFLGEAMPEPLTFYFDFTSPYSWIAAERLTQIAQRHTREVRGRAILVGPLMQESGNRPLAEQPLKGAYFRRDVERCFRLYGLTGRLPDVFPLNTAAAARGFHLIRDQSREAARLYALAVFRAYFQDQRDIGAAEVVADIAAGLGHERAAFLAAITSAPWKQRLFEEVERARKDGVCGVPYVLVDGEPFWGADRLDMIDGWLTRGGW</sequence>
<dbReference type="PATRIC" id="fig|1150469.3.peg.209"/>
<dbReference type="InterPro" id="IPR014440">
    <property type="entry name" value="HCCAis_GSTk"/>
</dbReference>
<evidence type="ECO:0000256" key="2">
    <source>
        <dbReference type="PIRSR" id="PIRSR006386-1"/>
    </source>
</evidence>
<accession>H6SMA5</accession>
<comment type="catalytic activity">
    <reaction evidence="1">
        <text>2-hydroxychromene-2-carboxylate = (3E)-4-(2-hydroxyphenyl)-2-oxobut-3-enoate</text>
        <dbReference type="Rhea" id="RHEA:27401"/>
        <dbReference type="ChEBI" id="CHEBI:59350"/>
        <dbReference type="ChEBI" id="CHEBI:59353"/>
        <dbReference type="EC" id="5.99.1.4"/>
    </reaction>
</comment>
<dbReference type="GO" id="GO:0006749">
    <property type="term" value="P:glutathione metabolic process"/>
    <property type="evidence" value="ECO:0007669"/>
    <property type="project" value="TreeGrafter"/>
</dbReference>
<dbReference type="KEGG" id="rpm:RSPPHO_00162"/>
<dbReference type="eggNOG" id="COG3917">
    <property type="taxonomic scope" value="Bacteria"/>
</dbReference>
<dbReference type="Gene3D" id="3.40.30.10">
    <property type="entry name" value="Glutaredoxin"/>
    <property type="match status" value="1"/>
</dbReference>
<evidence type="ECO:0000256" key="1">
    <source>
        <dbReference type="PIRNR" id="PIRNR006386"/>
    </source>
</evidence>
<dbReference type="AlphaFoldDB" id="H6SMA5"/>